<organism evidence="1 2">
    <name type="scientific">Brassica oleracea var. oleracea</name>
    <dbReference type="NCBI Taxonomy" id="109376"/>
    <lineage>
        <taxon>Eukaryota</taxon>
        <taxon>Viridiplantae</taxon>
        <taxon>Streptophyta</taxon>
        <taxon>Embryophyta</taxon>
        <taxon>Tracheophyta</taxon>
        <taxon>Spermatophyta</taxon>
        <taxon>Magnoliopsida</taxon>
        <taxon>eudicotyledons</taxon>
        <taxon>Gunneridae</taxon>
        <taxon>Pentapetalae</taxon>
        <taxon>rosids</taxon>
        <taxon>malvids</taxon>
        <taxon>Brassicales</taxon>
        <taxon>Brassicaceae</taxon>
        <taxon>Brassiceae</taxon>
        <taxon>Brassica</taxon>
    </lineage>
</organism>
<dbReference type="Gramene" id="Bo9g166560.1">
    <property type="protein sequence ID" value="Bo9g166560.1"/>
    <property type="gene ID" value="Bo9g166560"/>
</dbReference>
<dbReference type="PANTHER" id="PTHR31721:SF1">
    <property type="entry name" value="OS07G0656700 PROTEIN"/>
    <property type="match status" value="1"/>
</dbReference>
<dbReference type="Pfam" id="PF03350">
    <property type="entry name" value="UPF0114"/>
    <property type="match status" value="1"/>
</dbReference>
<dbReference type="STRING" id="109376.A0A0D3EFQ7"/>
<evidence type="ECO:0000313" key="2">
    <source>
        <dbReference type="Proteomes" id="UP000032141"/>
    </source>
</evidence>
<protein>
    <submittedName>
        <fullName evidence="1">Uncharacterized protein</fullName>
    </submittedName>
</protein>
<sequence length="103" mass="11528">MKERPKWMKTSSLDELQTKVGHVIIMILLVKMLERSKMVTIATGLDLLSYSKGLEGKRYSYNDHQVKKEEEHVGSCIPAPTGPTVLKSDMEVIASPLAAPLWC</sequence>
<name>A0A0D3EFQ7_BRAOL</name>
<dbReference type="PANTHER" id="PTHR31721">
    <property type="entry name" value="OS06G0710300 PROTEIN"/>
    <property type="match status" value="1"/>
</dbReference>
<keyword evidence="2" id="KW-1185">Reference proteome</keyword>
<reference evidence="1" key="2">
    <citation type="submission" date="2015-03" db="UniProtKB">
        <authorList>
            <consortium name="EnsemblPlants"/>
        </authorList>
    </citation>
    <scope>IDENTIFICATION</scope>
</reference>
<dbReference type="HOGENOM" id="CLU_2267545_0_0_1"/>
<dbReference type="EnsemblPlants" id="Bo9g166560.1">
    <property type="protein sequence ID" value="Bo9g166560.1"/>
    <property type="gene ID" value="Bo9g166560"/>
</dbReference>
<dbReference type="AlphaFoldDB" id="A0A0D3EFQ7"/>
<proteinExistence type="predicted"/>
<accession>A0A0D3EFQ7</accession>
<dbReference type="Proteomes" id="UP000032141">
    <property type="component" value="Chromosome C9"/>
</dbReference>
<dbReference type="InterPro" id="IPR005134">
    <property type="entry name" value="UPF0114"/>
</dbReference>
<reference evidence="1 2" key="1">
    <citation type="journal article" date="2014" name="Genome Biol.">
        <title>Transcriptome and methylome profiling reveals relics of genome dominance in the mesopolyploid Brassica oleracea.</title>
        <authorList>
            <person name="Parkin I.A."/>
            <person name="Koh C."/>
            <person name="Tang H."/>
            <person name="Robinson S.J."/>
            <person name="Kagale S."/>
            <person name="Clarke W.E."/>
            <person name="Town C.D."/>
            <person name="Nixon J."/>
            <person name="Krishnakumar V."/>
            <person name="Bidwell S.L."/>
            <person name="Denoeud F."/>
            <person name="Belcram H."/>
            <person name="Links M.G."/>
            <person name="Just J."/>
            <person name="Clarke C."/>
            <person name="Bender T."/>
            <person name="Huebert T."/>
            <person name="Mason A.S."/>
            <person name="Pires J.C."/>
            <person name="Barker G."/>
            <person name="Moore J."/>
            <person name="Walley P.G."/>
            <person name="Manoli S."/>
            <person name="Batley J."/>
            <person name="Edwards D."/>
            <person name="Nelson M.N."/>
            <person name="Wang X."/>
            <person name="Paterson A.H."/>
            <person name="King G."/>
            <person name="Bancroft I."/>
            <person name="Chalhoub B."/>
            <person name="Sharpe A.G."/>
        </authorList>
    </citation>
    <scope>NUCLEOTIDE SEQUENCE</scope>
    <source>
        <strain evidence="1 2">cv. TO1000</strain>
    </source>
</reference>
<evidence type="ECO:0000313" key="1">
    <source>
        <dbReference type="EnsemblPlants" id="Bo9g166560.1"/>
    </source>
</evidence>